<name>A0A395I6V4_ASPHC</name>
<proteinExistence type="inferred from homology"/>
<evidence type="ECO:0000256" key="1">
    <source>
        <dbReference type="ARBA" id="ARBA00004173"/>
    </source>
</evidence>
<dbReference type="AlphaFoldDB" id="A0A395I6V4"/>
<protein>
    <recommendedName>
        <fullName evidence="7">Small ribosomal subunit protein mS29</fullName>
    </recommendedName>
</protein>
<dbReference type="GO" id="GO:0005763">
    <property type="term" value="C:mitochondrial small ribosomal subunit"/>
    <property type="evidence" value="ECO:0007669"/>
    <property type="project" value="TreeGrafter"/>
</dbReference>
<comment type="similarity">
    <text evidence="2">Belongs to the mitochondrion-specific ribosomal protein mS29 family.</text>
</comment>
<keyword evidence="6" id="KW-0687">Ribonucleoprotein</keyword>
<evidence type="ECO:0000256" key="8">
    <source>
        <dbReference type="SAM" id="MobiDB-lite"/>
    </source>
</evidence>
<feature type="compositionally biased region" description="Basic and acidic residues" evidence="8">
    <location>
        <begin position="71"/>
        <end position="84"/>
    </location>
</feature>
<evidence type="ECO:0000313" key="9">
    <source>
        <dbReference type="EMBL" id="RAL15615.1"/>
    </source>
</evidence>
<keyword evidence="4" id="KW-0689">Ribosomal protein</keyword>
<evidence type="ECO:0000256" key="7">
    <source>
        <dbReference type="ARBA" id="ARBA00035140"/>
    </source>
</evidence>
<keyword evidence="5" id="KW-0496">Mitochondrion</keyword>
<dbReference type="STRING" id="1450537.A0A395I6V4"/>
<dbReference type="InterPro" id="IPR019368">
    <property type="entry name" value="Ribosomal_mS29"/>
</dbReference>
<keyword evidence="10" id="KW-1185">Reference proteome</keyword>
<accession>A0A395I6V4</accession>
<reference evidence="9 10" key="1">
    <citation type="submission" date="2018-02" db="EMBL/GenBank/DDBJ databases">
        <title>The genomes of Aspergillus section Nigri reveals drivers in fungal speciation.</title>
        <authorList>
            <consortium name="DOE Joint Genome Institute"/>
            <person name="Vesth T.C."/>
            <person name="Nybo J."/>
            <person name="Theobald S."/>
            <person name="Brandl J."/>
            <person name="Frisvad J.C."/>
            <person name="Nielsen K.F."/>
            <person name="Lyhne E.K."/>
            <person name="Kogle M.E."/>
            <person name="Kuo A."/>
            <person name="Riley R."/>
            <person name="Clum A."/>
            <person name="Nolan M."/>
            <person name="Lipzen A."/>
            <person name="Salamov A."/>
            <person name="Henrissat B."/>
            <person name="Wiebenga A."/>
            <person name="De vries R.P."/>
            <person name="Grigoriev I.V."/>
            <person name="Mortensen U.H."/>
            <person name="Andersen M.R."/>
            <person name="Baker S.E."/>
        </authorList>
    </citation>
    <scope>NUCLEOTIDE SEQUENCE [LARGE SCALE GENOMIC DNA]</scope>
    <source>
        <strain evidence="9 10">CBS 101889</strain>
    </source>
</reference>
<organism evidence="9 10">
    <name type="scientific">Aspergillus homomorphus (strain CBS 101889)</name>
    <dbReference type="NCBI Taxonomy" id="1450537"/>
    <lineage>
        <taxon>Eukaryota</taxon>
        <taxon>Fungi</taxon>
        <taxon>Dikarya</taxon>
        <taxon>Ascomycota</taxon>
        <taxon>Pezizomycotina</taxon>
        <taxon>Eurotiomycetes</taxon>
        <taxon>Eurotiomycetidae</taxon>
        <taxon>Eurotiales</taxon>
        <taxon>Aspergillaceae</taxon>
        <taxon>Aspergillus</taxon>
        <taxon>Aspergillus subgen. Circumdati</taxon>
    </lineage>
</organism>
<gene>
    <name evidence="9" type="ORF">BO97DRAFT_363383</name>
</gene>
<dbReference type="GeneID" id="37196785"/>
<dbReference type="Proteomes" id="UP000248961">
    <property type="component" value="Unassembled WGS sequence"/>
</dbReference>
<dbReference type="VEuPathDB" id="FungiDB:BO97DRAFT_363383"/>
<evidence type="ECO:0000256" key="2">
    <source>
        <dbReference type="ARBA" id="ARBA00009863"/>
    </source>
</evidence>
<dbReference type="EMBL" id="KZ824271">
    <property type="protein sequence ID" value="RAL15615.1"/>
    <property type="molecule type" value="Genomic_DNA"/>
</dbReference>
<comment type="subcellular location">
    <subcellularLocation>
        <location evidence="1">Mitochondrion</location>
    </subcellularLocation>
</comment>
<dbReference type="PANTHER" id="PTHR12810:SF0">
    <property type="entry name" value="SMALL RIBOSOMAL SUBUNIT PROTEIN MS29"/>
    <property type="match status" value="1"/>
</dbReference>
<evidence type="ECO:0000256" key="4">
    <source>
        <dbReference type="ARBA" id="ARBA00022980"/>
    </source>
</evidence>
<dbReference type="RefSeq" id="XP_025554769.1">
    <property type="nucleotide sequence ID" value="XM_025692496.1"/>
</dbReference>
<dbReference type="OrthoDB" id="274828at2759"/>
<dbReference type="GO" id="GO:0003735">
    <property type="term" value="F:structural constituent of ribosome"/>
    <property type="evidence" value="ECO:0007669"/>
    <property type="project" value="TreeGrafter"/>
</dbReference>
<dbReference type="PANTHER" id="PTHR12810">
    <property type="entry name" value="MITOCHONDRIAL 28S RIBOSOMAL PROTEIN S29"/>
    <property type="match status" value="1"/>
</dbReference>
<keyword evidence="3" id="KW-0809">Transit peptide</keyword>
<feature type="region of interest" description="Disordered" evidence="8">
    <location>
        <begin position="62"/>
        <end position="84"/>
    </location>
</feature>
<sequence length="508" mass="55297">MVSSFCWSCLTRLPTASPRAMLPPTLTPQRVAAFHTSSTLLASPLKKKSTGNVAAPRYRQANSARMKKKGKAVERARPPPAGERRALRKRIVLSNPNALEVEDMQDISAENMVDSRLHGAVLGLPVPMLDQLRAVQAFKPKQGWSIFRRPGTVMRRESLELGRLIDSISNNPEDKGKVVKRVLTGAKGTGKTVHLLQAMAMAFTKEWVVITVPECQDLVLANTSYAPLSDKTPNVYVQNEATAALLNRTVTANQKVLSTLKVSREHPALKSLVARDMTLQDLANIGIQDPAAAWAVFQALWTELAATSAAPGFEAGFSPRPPMLVAVDGIGHWMKETKYRSAKFEPVHAHDLVFVQHFLSLLKPGNNQQSALPNGGILLYATSGSNSPSVYSLDVALKQVAARRQGVTPSSSNFPQPAAYSKIDQRVFAALDAPASSIPTEGALELQTMAGVSRDEARGFMEYFARSGLLRQHVTEEWVNEKWTLAGGGVIGELEMLGRRLTVPAQVE</sequence>
<dbReference type="Pfam" id="PF10236">
    <property type="entry name" value="DAP3"/>
    <property type="match status" value="1"/>
</dbReference>
<evidence type="ECO:0000256" key="6">
    <source>
        <dbReference type="ARBA" id="ARBA00023274"/>
    </source>
</evidence>
<evidence type="ECO:0000256" key="3">
    <source>
        <dbReference type="ARBA" id="ARBA00022946"/>
    </source>
</evidence>
<evidence type="ECO:0000313" key="10">
    <source>
        <dbReference type="Proteomes" id="UP000248961"/>
    </source>
</evidence>
<evidence type="ECO:0000256" key="5">
    <source>
        <dbReference type="ARBA" id="ARBA00023128"/>
    </source>
</evidence>